<dbReference type="OrthoDB" id="4325974at2759"/>
<evidence type="ECO:0000313" key="2">
    <source>
        <dbReference type="Proteomes" id="UP000191518"/>
    </source>
</evidence>
<dbReference type="AlphaFoldDB" id="A0A1V6RFT4"/>
<proteinExistence type="predicted"/>
<keyword evidence="2" id="KW-1185">Reference proteome</keyword>
<dbReference type="EMBL" id="MDYP01000048">
    <property type="protein sequence ID" value="OQE00661.1"/>
    <property type="molecule type" value="Genomic_DNA"/>
</dbReference>
<evidence type="ECO:0000313" key="1">
    <source>
        <dbReference type="EMBL" id="OQE00661.1"/>
    </source>
</evidence>
<name>A0A1V6RFT4_9EURO</name>
<organism evidence="1 2">
    <name type="scientific">Penicillium vulpinum</name>
    <dbReference type="NCBI Taxonomy" id="29845"/>
    <lineage>
        <taxon>Eukaryota</taxon>
        <taxon>Fungi</taxon>
        <taxon>Dikarya</taxon>
        <taxon>Ascomycota</taxon>
        <taxon>Pezizomycotina</taxon>
        <taxon>Eurotiomycetes</taxon>
        <taxon>Eurotiomycetidae</taxon>
        <taxon>Eurotiales</taxon>
        <taxon>Aspergillaceae</taxon>
        <taxon>Penicillium</taxon>
    </lineage>
</organism>
<protein>
    <submittedName>
        <fullName evidence="1">Uncharacterized protein</fullName>
    </submittedName>
</protein>
<reference evidence="2" key="1">
    <citation type="journal article" date="2017" name="Nat. Microbiol.">
        <title>Global analysis of biosynthetic gene clusters reveals vast potential of secondary metabolite production in Penicillium species.</title>
        <authorList>
            <person name="Nielsen J.C."/>
            <person name="Grijseels S."/>
            <person name="Prigent S."/>
            <person name="Ji B."/>
            <person name="Dainat J."/>
            <person name="Nielsen K.F."/>
            <person name="Frisvad J.C."/>
            <person name="Workman M."/>
            <person name="Nielsen J."/>
        </authorList>
    </citation>
    <scope>NUCLEOTIDE SEQUENCE [LARGE SCALE GENOMIC DNA]</scope>
    <source>
        <strain evidence="2">IBT 29486</strain>
    </source>
</reference>
<dbReference type="Proteomes" id="UP000191518">
    <property type="component" value="Unassembled WGS sequence"/>
</dbReference>
<comment type="caution">
    <text evidence="1">The sequence shown here is derived from an EMBL/GenBank/DDBJ whole genome shotgun (WGS) entry which is preliminary data.</text>
</comment>
<gene>
    <name evidence="1" type="ORF">PENVUL_c048G01926</name>
</gene>
<sequence>MLNSHATGPQSTAKIGVMSYPCGNKDDALFAHSLVEFFSHFAVAKCSSHESVDLSLPSNRSDSLGLELLSRHPSLPPRIATEGLIPTLASYLDKIASAVESASAVRLAHSPHDLSLASNTCGIPQAPATPTMPLSSLENIIRQADPPGPRELYRMASSLMLSAFNVSKAVKGAKSAKDAKDANVPRIGTDRPTIPKSSIATSPEYVFATFMFGGLWYCYGSRPSVEPIVDNWCSWLNDRIAGARAAPIKNTPWLGASQTLFTADTEADILATLWTFVSRGAGNLQPTGHQASFAEFYSMMALRAGVCFVAYDGTLLVDVAVVMQTGAQISNLVYDRITGDQRGAAIFFDCDMGKAWAARYLAAVRWYTHCSPSAMGLSTIASTLYAYTSKRHAAAYWKYVRPRLIRARGLTSSFDLPVCTSSFWYDGGLEGCHPPPLHPCKHHPQPVYDSPIIDAINAVSSITECETYEQWRSHIDTSVASVDSWMRDLANNGERDVLLYATLGASSSFVNLLASTLTAVLGYD</sequence>
<accession>A0A1V6RFT4</accession>